<organism evidence="2 3">
    <name type="scientific">Paramarasmius palmivorus</name>
    <dbReference type="NCBI Taxonomy" id="297713"/>
    <lineage>
        <taxon>Eukaryota</taxon>
        <taxon>Fungi</taxon>
        <taxon>Dikarya</taxon>
        <taxon>Basidiomycota</taxon>
        <taxon>Agaricomycotina</taxon>
        <taxon>Agaricomycetes</taxon>
        <taxon>Agaricomycetidae</taxon>
        <taxon>Agaricales</taxon>
        <taxon>Marasmiineae</taxon>
        <taxon>Marasmiaceae</taxon>
        <taxon>Paramarasmius</taxon>
    </lineage>
</organism>
<feature type="coiled-coil region" evidence="1">
    <location>
        <begin position="296"/>
        <end position="337"/>
    </location>
</feature>
<sequence>MSTDLAAARNAITTVSTGHQVNEDSWMTMWCSSNWGDLLQPAPLSIALLGSIMVIAASTDDFSLVNADDPQYQWKYATHPGSFKACLMQMVSDGYTAFGTADNSMTRIQNASSQLPQDITTAISAYLPSQLQSILDLTKICVTASKNCEDGFRDIFNLSTELVVACTNQVGTTEQKLNVNNMQLQITQERQKAEEAMVASLKENTDMMKQSFQNADNNFNDAVKNVSLSQRGLLITTITSIIQIAGTAQSADANALDKFKSINRSTEYKCAASGNQGELDPPADWRSSSNSAKLAVENAKFAVDQTRANLQAARDAYNHATAQLVQQQEEISTLNGKLTSLKLTNAGLQAMLPRPQAGCRRVQ</sequence>
<evidence type="ECO:0000313" key="3">
    <source>
        <dbReference type="Proteomes" id="UP001383192"/>
    </source>
</evidence>
<dbReference type="PANTHER" id="PTHR33488">
    <property type="entry name" value="ZGC:162509"/>
    <property type="match status" value="1"/>
</dbReference>
<dbReference type="Proteomes" id="UP001383192">
    <property type="component" value="Unassembled WGS sequence"/>
</dbReference>
<evidence type="ECO:0000313" key="2">
    <source>
        <dbReference type="EMBL" id="KAK7054741.1"/>
    </source>
</evidence>
<evidence type="ECO:0000256" key="1">
    <source>
        <dbReference type="SAM" id="Coils"/>
    </source>
</evidence>
<dbReference type="EMBL" id="JAYKXP010000008">
    <property type="protein sequence ID" value="KAK7054741.1"/>
    <property type="molecule type" value="Genomic_DNA"/>
</dbReference>
<name>A0AAW0DUM6_9AGAR</name>
<keyword evidence="1" id="KW-0175">Coiled coil</keyword>
<comment type="caution">
    <text evidence="2">The sequence shown here is derived from an EMBL/GenBank/DDBJ whole genome shotgun (WGS) entry which is preliminary data.</text>
</comment>
<proteinExistence type="predicted"/>
<accession>A0AAW0DUM6</accession>
<protein>
    <submittedName>
        <fullName evidence="2">Uncharacterized protein</fullName>
    </submittedName>
</protein>
<keyword evidence="3" id="KW-1185">Reference proteome</keyword>
<dbReference type="PANTHER" id="PTHR33488:SF2">
    <property type="entry name" value="EARLY ENDOSOME ANTIGEN 1-LIKE"/>
    <property type="match status" value="1"/>
</dbReference>
<gene>
    <name evidence="2" type="ORF">VNI00_003204</name>
</gene>
<reference evidence="2 3" key="1">
    <citation type="submission" date="2024-01" db="EMBL/GenBank/DDBJ databases">
        <title>A draft genome for a cacao thread blight-causing isolate of Paramarasmius palmivorus.</title>
        <authorList>
            <person name="Baruah I.K."/>
            <person name="Bukari Y."/>
            <person name="Amoako-Attah I."/>
            <person name="Meinhardt L.W."/>
            <person name="Bailey B.A."/>
            <person name="Cohen S.P."/>
        </authorList>
    </citation>
    <scope>NUCLEOTIDE SEQUENCE [LARGE SCALE GENOMIC DNA]</scope>
    <source>
        <strain evidence="2 3">GH-12</strain>
    </source>
</reference>
<dbReference type="AlphaFoldDB" id="A0AAW0DUM6"/>